<dbReference type="RefSeq" id="WP_040099883.1">
    <property type="nucleotide sequence ID" value="NZ_JWJD01000004.1"/>
</dbReference>
<sequence length="538" mass="57034">MKKNITKVLAFAAVLAFSLVATTQAAVPPPPANQFVGFPDTVFANVSEADCRACHGATPPEGVPVDTTYLPDRHHLLIGTAIPPNSVVPHPEFGTSYMCFSCHGLTMTGTDPGNEFEFDEFRNCSTCHTDASPHHLTSAAQIGDCRICHGAVVDNGLLPENREVRNGVEVPVWLPTYNPSLITPWPSRKNGDSASAGNCTFCHAPSPQQATGLNRGFAIDPMSGVMVYNNADTHHLPGFMGDNADAKCSWCHPGGSPFPINAMSIRTCQNCHGIPSLHNIQYDNTGDGIMPGQMDPWYGHIGNNLDCMGCHASSAFGASAADIGNTVPQINSMTSYVIIEGTEVDVELSGFGFISRTFAGNEYVATVVLTDKSGTTYELAPKSVSPTSIEVTVPAYLPAATYRVVAQKADKVSRPEILVIKPLVAIDSADIQNNGDIVIAGQGFGIEPPQNVRNLGVEVAGAKAQVLSWNEDRIVVSAANAQAGQTVEVLSTFAVSTQLTGEAAPPVVEEPPVVEPPADKNRGRSKADEKSNSSRRGR</sequence>
<keyword evidence="4" id="KW-1185">Reference proteome</keyword>
<feature type="compositionally biased region" description="Basic and acidic residues" evidence="1">
    <location>
        <begin position="517"/>
        <end position="532"/>
    </location>
</feature>
<protein>
    <submittedName>
        <fullName evidence="3">Uncharacterized protein</fullName>
    </submittedName>
</protein>
<evidence type="ECO:0000313" key="4">
    <source>
        <dbReference type="Proteomes" id="UP000035068"/>
    </source>
</evidence>
<gene>
    <name evidence="3" type="ORF">GFER_11920</name>
</gene>
<evidence type="ECO:0000256" key="2">
    <source>
        <dbReference type="SAM" id="SignalP"/>
    </source>
</evidence>
<dbReference type="AlphaFoldDB" id="A0A0C2HU09"/>
<feature type="signal peptide" evidence="2">
    <location>
        <begin position="1"/>
        <end position="25"/>
    </location>
</feature>
<dbReference type="InterPro" id="IPR036280">
    <property type="entry name" value="Multihaem_cyt_sf"/>
</dbReference>
<keyword evidence="2" id="KW-0732">Signal</keyword>
<feature type="compositionally biased region" description="Low complexity" evidence="1">
    <location>
        <begin position="502"/>
        <end position="511"/>
    </location>
</feature>
<name>A0A0C2HU09_9BACT</name>
<reference evidence="3 4" key="1">
    <citation type="submission" date="2014-12" db="EMBL/GenBank/DDBJ databases">
        <title>Genomes of Geoalkalibacter ferrihydriticus and Geoalkalibacter subterraneus, two haloalkaliphilic metal-reducing members of the Geobacteraceae.</title>
        <authorList>
            <person name="Badalamenti J.P."/>
            <person name="Torres C.I."/>
            <person name="Krajmalnik-Brown R."/>
            <person name="Bond D.R."/>
        </authorList>
    </citation>
    <scope>NUCLEOTIDE SEQUENCE [LARGE SCALE GENOMIC DNA]</scope>
    <source>
        <strain evidence="3 4">DSM 17813</strain>
    </source>
</reference>
<feature type="region of interest" description="Disordered" evidence="1">
    <location>
        <begin position="500"/>
        <end position="538"/>
    </location>
</feature>
<organism evidence="3 4">
    <name type="scientific">Geoalkalibacter ferrihydriticus DSM 17813</name>
    <dbReference type="NCBI Taxonomy" id="1121915"/>
    <lineage>
        <taxon>Bacteria</taxon>
        <taxon>Pseudomonadati</taxon>
        <taxon>Thermodesulfobacteriota</taxon>
        <taxon>Desulfuromonadia</taxon>
        <taxon>Desulfuromonadales</taxon>
        <taxon>Geoalkalibacteraceae</taxon>
        <taxon>Geoalkalibacter</taxon>
    </lineage>
</organism>
<comment type="caution">
    <text evidence="3">The sequence shown here is derived from an EMBL/GenBank/DDBJ whole genome shotgun (WGS) entry which is preliminary data.</text>
</comment>
<evidence type="ECO:0000313" key="3">
    <source>
        <dbReference type="EMBL" id="KIH76307.1"/>
    </source>
</evidence>
<dbReference type="Proteomes" id="UP000035068">
    <property type="component" value="Unassembled WGS sequence"/>
</dbReference>
<evidence type="ECO:0000256" key="1">
    <source>
        <dbReference type="SAM" id="MobiDB-lite"/>
    </source>
</evidence>
<accession>A0A0C2HU09</accession>
<feature type="chain" id="PRO_5002150028" evidence="2">
    <location>
        <begin position="26"/>
        <end position="538"/>
    </location>
</feature>
<dbReference type="EMBL" id="JWJD01000004">
    <property type="protein sequence ID" value="KIH76307.1"/>
    <property type="molecule type" value="Genomic_DNA"/>
</dbReference>
<dbReference type="Gene3D" id="3.90.10.10">
    <property type="entry name" value="Cytochrome C3"/>
    <property type="match status" value="1"/>
</dbReference>
<dbReference type="SUPFAM" id="SSF48695">
    <property type="entry name" value="Multiheme cytochromes"/>
    <property type="match status" value="1"/>
</dbReference>
<proteinExistence type="predicted"/>